<evidence type="ECO:0000256" key="2">
    <source>
        <dbReference type="ARBA" id="ARBA00023134"/>
    </source>
</evidence>
<keyword evidence="2" id="KW-0342">GTP-binding</keyword>
<dbReference type="Proteomes" id="UP000541444">
    <property type="component" value="Unassembled WGS sequence"/>
</dbReference>
<name>A0A7J7MFU5_9MAGN</name>
<keyword evidence="1" id="KW-0547">Nucleotide-binding</keyword>
<dbReference type="SUPFAM" id="SSF47446">
    <property type="entry name" value="Signal peptide-binding domain"/>
    <property type="match status" value="1"/>
</dbReference>
<comment type="catalytic activity">
    <reaction evidence="3">
        <text>GTP + H2O = GDP + phosphate + H(+)</text>
        <dbReference type="Rhea" id="RHEA:19669"/>
        <dbReference type="ChEBI" id="CHEBI:15377"/>
        <dbReference type="ChEBI" id="CHEBI:15378"/>
        <dbReference type="ChEBI" id="CHEBI:37565"/>
        <dbReference type="ChEBI" id="CHEBI:43474"/>
        <dbReference type="ChEBI" id="CHEBI:58189"/>
        <dbReference type="EC" id="3.6.5.4"/>
    </reaction>
    <physiologicalReaction direction="left-to-right" evidence="3">
        <dbReference type="Rhea" id="RHEA:19670"/>
    </physiologicalReaction>
</comment>
<evidence type="ECO:0000313" key="6">
    <source>
        <dbReference type="EMBL" id="KAF6153598.1"/>
    </source>
</evidence>
<dbReference type="Gene3D" id="1.10.260.30">
    <property type="entry name" value="Signal recognition particle, SRP54 subunit, M-domain"/>
    <property type="match status" value="1"/>
</dbReference>
<sequence>MCQVSEATKLDLVIFVMDSSIGQAVFDQAQAFKQSVSVGATIITKMDGHAKGGGALSAVVATKSSVIFIRTGEHMDDFEIFNIKPFVSQLLGMGDWIMYEKFQNILKMGPIGQVLSMLLGFSSELMPKGREKESQAKIKRYMAMMDSMTNEELDSSNPKIMDDSQRCNGNVG</sequence>
<evidence type="ECO:0000259" key="5">
    <source>
        <dbReference type="SMART" id="SM00962"/>
    </source>
</evidence>
<dbReference type="Gene3D" id="3.40.50.300">
    <property type="entry name" value="P-loop containing nucleotide triphosphate hydrolases"/>
    <property type="match status" value="1"/>
</dbReference>
<dbReference type="PANTHER" id="PTHR11564">
    <property type="entry name" value="SIGNAL RECOGNITION PARTICLE 54K PROTEIN SRP54"/>
    <property type="match status" value="1"/>
</dbReference>
<dbReference type="EMBL" id="JACGCM010001560">
    <property type="protein sequence ID" value="KAF6153598.1"/>
    <property type="molecule type" value="Genomic_DNA"/>
</dbReference>
<dbReference type="SUPFAM" id="SSF52540">
    <property type="entry name" value="P-loop containing nucleoside triphosphate hydrolases"/>
    <property type="match status" value="1"/>
</dbReference>
<gene>
    <name evidence="6" type="ORF">GIB67_027465</name>
</gene>
<organism evidence="6 7">
    <name type="scientific">Kingdonia uniflora</name>
    <dbReference type="NCBI Taxonomy" id="39325"/>
    <lineage>
        <taxon>Eukaryota</taxon>
        <taxon>Viridiplantae</taxon>
        <taxon>Streptophyta</taxon>
        <taxon>Embryophyta</taxon>
        <taxon>Tracheophyta</taxon>
        <taxon>Spermatophyta</taxon>
        <taxon>Magnoliopsida</taxon>
        <taxon>Ranunculales</taxon>
        <taxon>Circaeasteraceae</taxon>
        <taxon>Kingdonia</taxon>
    </lineage>
</organism>
<evidence type="ECO:0000256" key="4">
    <source>
        <dbReference type="SAM" id="MobiDB-lite"/>
    </source>
</evidence>
<dbReference type="SMART" id="SM00962">
    <property type="entry name" value="SRP54"/>
    <property type="match status" value="1"/>
</dbReference>
<protein>
    <recommendedName>
        <fullName evidence="5">SRP54-type proteins GTP-binding domain-containing protein</fullName>
    </recommendedName>
</protein>
<dbReference type="GO" id="GO:0005786">
    <property type="term" value="C:signal recognition particle, endoplasmic reticulum targeting"/>
    <property type="evidence" value="ECO:0007669"/>
    <property type="project" value="TreeGrafter"/>
</dbReference>
<dbReference type="Pfam" id="PF00448">
    <property type="entry name" value="SRP54"/>
    <property type="match status" value="1"/>
</dbReference>
<comment type="caution">
    <text evidence="6">The sequence shown here is derived from an EMBL/GenBank/DDBJ whole genome shotgun (WGS) entry which is preliminary data.</text>
</comment>
<dbReference type="GO" id="GO:0030942">
    <property type="term" value="F:endoplasmic reticulum signal peptide binding"/>
    <property type="evidence" value="ECO:0007669"/>
    <property type="project" value="TreeGrafter"/>
</dbReference>
<keyword evidence="7" id="KW-1185">Reference proteome</keyword>
<dbReference type="InterPro" id="IPR022941">
    <property type="entry name" value="SRP54"/>
</dbReference>
<dbReference type="GO" id="GO:0005829">
    <property type="term" value="C:cytosol"/>
    <property type="evidence" value="ECO:0007669"/>
    <property type="project" value="TreeGrafter"/>
</dbReference>
<dbReference type="InterPro" id="IPR004125">
    <property type="entry name" value="Signal_recog_particle_SRP54_M"/>
</dbReference>
<dbReference type="AlphaFoldDB" id="A0A7J7MFU5"/>
<feature type="region of interest" description="Disordered" evidence="4">
    <location>
        <begin position="151"/>
        <end position="172"/>
    </location>
</feature>
<dbReference type="PANTHER" id="PTHR11564:SF5">
    <property type="entry name" value="SIGNAL RECOGNITION PARTICLE SUBUNIT SRP54"/>
    <property type="match status" value="1"/>
</dbReference>
<dbReference type="Pfam" id="PF02978">
    <property type="entry name" value="SRP_SPB"/>
    <property type="match status" value="1"/>
</dbReference>
<accession>A0A7J7MFU5</accession>
<proteinExistence type="predicted"/>
<dbReference type="Gene3D" id="1.20.120.140">
    <property type="entry name" value="Signal recognition particle SRP54, nucleotide-binding domain"/>
    <property type="match status" value="1"/>
</dbReference>
<evidence type="ECO:0000256" key="3">
    <source>
        <dbReference type="ARBA" id="ARBA00048157"/>
    </source>
</evidence>
<evidence type="ECO:0000256" key="1">
    <source>
        <dbReference type="ARBA" id="ARBA00022741"/>
    </source>
</evidence>
<dbReference type="GO" id="GO:0006616">
    <property type="term" value="P:SRP-dependent cotranslational protein targeting to membrane, translocation"/>
    <property type="evidence" value="ECO:0007669"/>
    <property type="project" value="TreeGrafter"/>
</dbReference>
<feature type="domain" description="SRP54-type proteins GTP-binding" evidence="5">
    <location>
        <begin position="1"/>
        <end position="92"/>
    </location>
</feature>
<dbReference type="InterPro" id="IPR027417">
    <property type="entry name" value="P-loop_NTPase"/>
</dbReference>
<dbReference type="OrthoDB" id="1724187at2759"/>
<reference evidence="6 7" key="1">
    <citation type="journal article" date="2020" name="IScience">
        <title>Genome Sequencing of the Endangered Kingdonia uniflora (Circaeasteraceae, Ranunculales) Reveals Potential Mechanisms of Evolutionary Specialization.</title>
        <authorList>
            <person name="Sun Y."/>
            <person name="Deng T."/>
            <person name="Zhang A."/>
            <person name="Moore M.J."/>
            <person name="Landis J.B."/>
            <person name="Lin N."/>
            <person name="Zhang H."/>
            <person name="Zhang X."/>
            <person name="Huang J."/>
            <person name="Zhang X."/>
            <person name="Sun H."/>
            <person name="Wang H."/>
        </authorList>
    </citation>
    <scope>NUCLEOTIDE SEQUENCE [LARGE SCALE GENOMIC DNA]</scope>
    <source>
        <strain evidence="6">TB1705</strain>
        <tissue evidence="6">Leaf</tissue>
    </source>
</reference>
<dbReference type="GO" id="GO:0008312">
    <property type="term" value="F:7S RNA binding"/>
    <property type="evidence" value="ECO:0007669"/>
    <property type="project" value="InterPro"/>
</dbReference>
<dbReference type="InterPro" id="IPR000897">
    <property type="entry name" value="SRP54_GTPase_dom"/>
</dbReference>
<evidence type="ECO:0000313" key="7">
    <source>
        <dbReference type="Proteomes" id="UP000541444"/>
    </source>
</evidence>
<dbReference type="InterPro" id="IPR036891">
    <property type="entry name" value="Signal_recog_part_SRP54_M_sf"/>
</dbReference>
<dbReference type="GO" id="GO:0003924">
    <property type="term" value="F:GTPase activity"/>
    <property type="evidence" value="ECO:0007669"/>
    <property type="project" value="InterPro"/>
</dbReference>
<dbReference type="GO" id="GO:0005525">
    <property type="term" value="F:GTP binding"/>
    <property type="evidence" value="ECO:0007669"/>
    <property type="project" value="UniProtKB-KW"/>
</dbReference>
<dbReference type="InterPro" id="IPR042101">
    <property type="entry name" value="SRP54_N_sf"/>
</dbReference>